<evidence type="ECO:0000313" key="3">
    <source>
        <dbReference type="Proteomes" id="UP000270743"/>
    </source>
</evidence>
<dbReference type="Proteomes" id="UP000270743">
    <property type="component" value="Unassembled WGS sequence"/>
</dbReference>
<evidence type="ECO:0000256" key="1">
    <source>
        <dbReference type="SAM" id="MobiDB-lite"/>
    </source>
</evidence>
<protein>
    <submittedName>
        <fullName evidence="2">Uncharacterized protein</fullName>
    </submittedName>
</protein>
<evidence type="ECO:0000313" key="2">
    <source>
        <dbReference type="EMBL" id="VDS10187.1"/>
    </source>
</evidence>
<name>A0A447IRQ2_9RHOB</name>
<feature type="region of interest" description="Disordered" evidence="1">
    <location>
        <begin position="61"/>
        <end position="80"/>
    </location>
</feature>
<organism evidence="2 3">
    <name type="scientific">Paracoccus haematequi</name>
    <dbReference type="NCBI Taxonomy" id="2491866"/>
    <lineage>
        <taxon>Bacteria</taxon>
        <taxon>Pseudomonadati</taxon>
        <taxon>Pseudomonadota</taxon>
        <taxon>Alphaproteobacteria</taxon>
        <taxon>Rhodobacterales</taxon>
        <taxon>Paracoccaceae</taxon>
        <taxon>Paracoccus</taxon>
    </lineage>
</organism>
<dbReference type="RefSeq" id="WP_126155789.1">
    <property type="nucleotide sequence ID" value="NZ_UZWE01000053.1"/>
</dbReference>
<dbReference type="EMBL" id="UZWE01000053">
    <property type="protein sequence ID" value="VDS10187.1"/>
    <property type="molecule type" value="Genomic_DNA"/>
</dbReference>
<dbReference type="OrthoDB" id="7594949at2"/>
<proteinExistence type="predicted"/>
<dbReference type="AlphaFoldDB" id="A0A447IRQ2"/>
<accession>A0A447IRQ2</accession>
<keyword evidence="3" id="KW-1185">Reference proteome</keyword>
<gene>
    <name evidence="2" type="ORF">PARHAE_03401</name>
</gene>
<sequence>MTFLATGLMRMRRAIQQRALRRFPTDYRAAISDIGLRLPDLATRDTATYVRHRMPLVQPVNSRREVRDIATAQPRRGSGA</sequence>
<reference evidence="2 3" key="1">
    <citation type="submission" date="2018-12" db="EMBL/GenBank/DDBJ databases">
        <authorList>
            <person name="Criscuolo A."/>
        </authorList>
    </citation>
    <scope>NUCLEOTIDE SEQUENCE [LARGE SCALE GENOMIC DNA]</scope>
    <source>
        <strain evidence="2">ACIP1116241</strain>
    </source>
</reference>